<evidence type="ECO:0000256" key="1">
    <source>
        <dbReference type="ARBA" id="ARBA00004496"/>
    </source>
</evidence>
<evidence type="ECO:0000256" key="3">
    <source>
        <dbReference type="ARBA" id="ARBA00012584"/>
    </source>
</evidence>
<dbReference type="InterPro" id="IPR010923">
    <property type="entry name" value="T(6)A37_SUA5"/>
</dbReference>
<keyword evidence="16" id="KW-1185">Reference proteome</keyword>
<feature type="domain" description="YrdC-like" evidence="14">
    <location>
        <begin position="12"/>
        <end position="198"/>
    </location>
</feature>
<dbReference type="NCBIfam" id="TIGR00057">
    <property type="entry name" value="L-threonylcarbamoyladenylate synthase"/>
    <property type="match status" value="1"/>
</dbReference>
<dbReference type="EC" id="2.7.7.87" evidence="3 13"/>
<dbReference type="EMBL" id="JACSNR010000001">
    <property type="protein sequence ID" value="MBM6922219.1"/>
    <property type="molecule type" value="Genomic_DNA"/>
</dbReference>
<evidence type="ECO:0000256" key="6">
    <source>
        <dbReference type="ARBA" id="ARBA00022679"/>
    </source>
</evidence>
<keyword evidence="8 13" id="KW-0548">Nucleotidyltransferase</keyword>
<proteinExistence type="inferred from homology"/>
<comment type="similarity">
    <text evidence="2 13">Belongs to the SUA5 family.</text>
</comment>
<dbReference type="Pfam" id="PF01300">
    <property type="entry name" value="Sua5_yciO_yrdC"/>
    <property type="match status" value="1"/>
</dbReference>
<evidence type="ECO:0000256" key="8">
    <source>
        <dbReference type="ARBA" id="ARBA00022695"/>
    </source>
</evidence>
<evidence type="ECO:0000256" key="2">
    <source>
        <dbReference type="ARBA" id="ARBA00007663"/>
    </source>
</evidence>
<name>A0ABS2GKJ4_9FIRM</name>
<accession>A0ABS2GKJ4</accession>
<dbReference type="Gene3D" id="3.90.870.10">
    <property type="entry name" value="DHBP synthase"/>
    <property type="match status" value="1"/>
</dbReference>
<evidence type="ECO:0000256" key="9">
    <source>
        <dbReference type="ARBA" id="ARBA00022741"/>
    </source>
</evidence>
<sequence length="341" mass="36720">MVYKTDTEPELRQAVKAAGELLREGKLVAIPTETVYGLAANALDPQAVNAIFKAKGRPNDNPLIVHIADLSALPDVVSVVPEKARVLMERFWPGPLTIVLPRNPQIPNETTAGLDTVAVRMPSHPVAQAIIRESGLPIAAPSANLSGLPSPTTAEHCVRDLTGKVSAIVDGGPCNFGVESTVITLAGDHPRLLRPGAVTLEQLEAAIGAVEVDHAVTGQLEEGQVAASPGMKYKHYSPRALVYLVRGSAESFRKYVNALPGENIYAMVFAGEGEGLRKPFREYGAETDHLMQARELFWLLREFDDLGAQAIYVRCPSTDGVGLAVYNRLIRAAAFKFIDLD</sequence>
<evidence type="ECO:0000256" key="11">
    <source>
        <dbReference type="ARBA" id="ARBA00029774"/>
    </source>
</evidence>
<dbReference type="PIRSF" id="PIRSF004930">
    <property type="entry name" value="Tln_factor_SUA5"/>
    <property type="match status" value="1"/>
</dbReference>
<dbReference type="PROSITE" id="PS51163">
    <property type="entry name" value="YRDC"/>
    <property type="match status" value="1"/>
</dbReference>
<reference evidence="15 16" key="1">
    <citation type="journal article" date="2021" name="Sci. Rep.">
        <title>The distribution of antibiotic resistance genes in chicken gut microbiota commensals.</title>
        <authorList>
            <person name="Juricova H."/>
            <person name="Matiasovicova J."/>
            <person name="Kubasova T."/>
            <person name="Cejkova D."/>
            <person name="Rychlik I."/>
        </authorList>
    </citation>
    <scope>NUCLEOTIDE SEQUENCE [LARGE SCALE GENOMIC DNA]</scope>
    <source>
        <strain evidence="15 16">An564</strain>
    </source>
</reference>
<comment type="caution">
    <text evidence="15">The sequence shown here is derived from an EMBL/GenBank/DDBJ whole genome shotgun (WGS) entry which is preliminary data.</text>
</comment>
<evidence type="ECO:0000256" key="10">
    <source>
        <dbReference type="ARBA" id="ARBA00022840"/>
    </source>
</evidence>
<keyword evidence="9 13" id="KW-0547">Nucleotide-binding</keyword>
<dbReference type="PANTHER" id="PTHR17490">
    <property type="entry name" value="SUA5"/>
    <property type="match status" value="1"/>
</dbReference>
<keyword evidence="7 13" id="KW-0819">tRNA processing</keyword>
<dbReference type="PANTHER" id="PTHR17490:SF16">
    <property type="entry name" value="THREONYLCARBAMOYL-AMP SYNTHASE"/>
    <property type="match status" value="1"/>
</dbReference>
<gene>
    <name evidence="15" type="ORF">H9X81_00730</name>
</gene>
<comment type="function">
    <text evidence="13">Required for the formation of a threonylcarbamoyl group on adenosine at position 37 (t(6)A37) in tRNAs that read codons beginning with adenine.</text>
</comment>
<dbReference type="InterPro" id="IPR017945">
    <property type="entry name" value="DHBP_synth_RibB-like_a/b_dom"/>
</dbReference>
<keyword evidence="10 13" id="KW-0067">ATP-binding</keyword>
<evidence type="ECO:0000256" key="5">
    <source>
        <dbReference type="ARBA" id="ARBA00022490"/>
    </source>
</evidence>
<evidence type="ECO:0000313" key="15">
    <source>
        <dbReference type="EMBL" id="MBM6922219.1"/>
    </source>
</evidence>
<dbReference type="Proteomes" id="UP000724149">
    <property type="component" value="Unassembled WGS sequence"/>
</dbReference>
<dbReference type="InterPro" id="IPR050156">
    <property type="entry name" value="TC-AMP_synthase_SUA5"/>
</dbReference>
<dbReference type="Pfam" id="PF03481">
    <property type="entry name" value="Sua5_C"/>
    <property type="match status" value="1"/>
</dbReference>
<dbReference type="InterPro" id="IPR006070">
    <property type="entry name" value="Sua5-like_dom"/>
</dbReference>
<evidence type="ECO:0000256" key="7">
    <source>
        <dbReference type="ARBA" id="ARBA00022694"/>
    </source>
</evidence>
<evidence type="ECO:0000256" key="4">
    <source>
        <dbReference type="ARBA" id="ARBA00015492"/>
    </source>
</evidence>
<keyword evidence="5 13" id="KW-0963">Cytoplasm</keyword>
<dbReference type="InterPro" id="IPR038385">
    <property type="entry name" value="Sua5/YwlC_C"/>
</dbReference>
<evidence type="ECO:0000256" key="13">
    <source>
        <dbReference type="PIRNR" id="PIRNR004930"/>
    </source>
</evidence>
<evidence type="ECO:0000313" key="16">
    <source>
        <dbReference type="Proteomes" id="UP000724149"/>
    </source>
</evidence>
<comment type="subcellular location">
    <subcellularLocation>
        <location evidence="1 13">Cytoplasm</location>
    </subcellularLocation>
</comment>
<comment type="catalytic activity">
    <reaction evidence="12 13">
        <text>L-threonine + hydrogencarbonate + ATP = L-threonylcarbamoyladenylate + diphosphate + H2O</text>
        <dbReference type="Rhea" id="RHEA:36407"/>
        <dbReference type="ChEBI" id="CHEBI:15377"/>
        <dbReference type="ChEBI" id="CHEBI:17544"/>
        <dbReference type="ChEBI" id="CHEBI:30616"/>
        <dbReference type="ChEBI" id="CHEBI:33019"/>
        <dbReference type="ChEBI" id="CHEBI:57926"/>
        <dbReference type="ChEBI" id="CHEBI:73682"/>
        <dbReference type="EC" id="2.7.7.87"/>
    </reaction>
</comment>
<dbReference type="SUPFAM" id="SSF55821">
    <property type="entry name" value="YrdC/RibB"/>
    <property type="match status" value="1"/>
</dbReference>
<dbReference type="InterPro" id="IPR005145">
    <property type="entry name" value="Sua5_C"/>
</dbReference>
<keyword evidence="6 13" id="KW-0808">Transferase</keyword>
<evidence type="ECO:0000259" key="14">
    <source>
        <dbReference type="PROSITE" id="PS51163"/>
    </source>
</evidence>
<evidence type="ECO:0000256" key="12">
    <source>
        <dbReference type="ARBA" id="ARBA00048366"/>
    </source>
</evidence>
<dbReference type="RefSeq" id="WP_177502180.1">
    <property type="nucleotide sequence ID" value="NZ_JACSNR010000001.1"/>
</dbReference>
<protein>
    <recommendedName>
        <fullName evidence="4 13">Threonylcarbamoyl-AMP synthase</fullName>
        <shortName evidence="13">TC-AMP synthase</shortName>
        <ecNumber evidence="3 13">2.7.7.87</ecNumber>
    </recommendedName>
    <alternativeName>
        <fullName evidence="11 13">L-threonylcarbamoyladenylate synthase</fullName>
    </alternativeName>
</protein>
<dbReference type="Gene3D" id="3.40.50.11030">
    <property type="entry name" value="Threonylcarbamoyl-AMP synthase, C-terminal domain"/>
    <property type="match status" value="1"/>
</dbReference>
<organism evidence="15 16">
    <name type="scientific">Hydrogenoanaerobacterium saccharovorans</name>
    <dbReference type="NCBI Taxonomy" id="474960"/>
    <lineage>
        <taxon>Bacteria</taxon>
        <taxon>Bacillati</taxon>
        <taxon>Bacillota</taxon>
        <taxon>Clostridia</taxon>
        <taxon>Eubacteriales</taxon>
        <taxon>Oscillospiraceae</taxon>
        <taxon>Hydrogenoanaerobacterium</taxon>
    </lineage>
</organism>